<dbReference type="OrthoDB" id="4840822at2759"/>
<evidence type="ECO:0000313" key="4">
    <source>
        <dbReference type="Proteomes" id="UP000434172"/>
    </source>
</evidence>
<reference evidence="3 4" key="1">
    <citation type="submission" date="2019-12" db="EMBL/GenBank/DDBJ databases">
        <title>A genome sequence resource for the geographically widespread anthracnose pathogen Colletotrichum asianum.</title>
        <authorList>
            <person name="Meng Y."/>
        </authorList>
    </citation>
    <scope>NUCLEOTIDE SEQUENCE [LARGE SCALE GENOMIC DNA]</scope>
    <source>
        <strain evidence="3 4">ICMP 18580</strain>
    </source>
</reference>
<dbReference type="Pfam" id="PF20183">
    <property type="entry name" value="DUF6546"/>
    <property type="match status" value="1"/>
</dbReference>
<protein>
    <recommendedName>
        <fullName evidence="2">DUF6546 domain-containing protein</fullName>
    </recommendedName>
</protein>
<evidence type="ECO:0000256" key="1">
    <source>
        <dbReference type="SAM" id="MobiDB-lite"/>
    </source>
</evidence>
<keyword evidence="4" id="KW-1185">Reference proteome</keyword>
<dbReference type="InterPro" id="IPR046676">
    <property type="entry name" value="DUF6546"/>
</dbReference>
<sequence length="578" mass="67122">MNVGSDSSETTGKILESTPKTAAGVSKEPGRANETTECQKRRTSAKTFAGWSELPAELRLEVLDEVARTDADRRRFPELSRVCKEWQVFFEGFLYNSFNLLRGEEVAYFCNIMRGHRCGLVKRIHLHVELEKYLPDDYGVAEDEKTIHLNNQAFSRNLLSLFKTLSEWQGCGGLSLELSASSPSDTLHAWSNFRLKNLDVNNLHDLNGTTPRRRDRLEQLCQRNHGHVQMRTTVRNLLDFGLSDKDDPQRLQSLDRRSLDHGREHTQRTFGNLLDFVLSDNDDLQFLSSAKIPAVSRFVISLQHHRTPSPQALEYIIGMLQNVEEVVYEPWRGMDQRHNELLGLAYWTLLTEMPKEVKRVSLWEESHPWMHTGADAPDIFDLATVAAKASRQLETLYATCVFDALDFFLSAGPQPWPELRHLALTSPRLGASVKYTRANKLLHLAARAASRMPKLELMELWHCEENKHQFFFRYERRGNTAEMTIESSWEFRMDKETNTKWTETTRNLGIHLSPTILHTDLVVPSRTHLENKDRLRGRVCWPYEGNEKERKQWTRDRALTQEEWYHSYDVPFDDLYYV</sequence>
<gene>
    <name evidence="3" type="ORF">GQ607_001547</name>
</gene>
<feature type="region of interest" description="Disordered" evidence="1">
    <location>
        <begin position="1"/>
        <end position="39"/>
    </location>
</feature>
<proteinExistence type="predicted"/>
<accession>A0A8H3ZSU5</accession>
<comment type="caution">
    <text evidence="3">The sequence shown here is derived from an EMBL/GenBank/DDBJ whole genome shotgun (WGS) entry which is preliminary data.</text>
</comment>
<organism evidence="3 4">
    <name type="scientific">Colletotrichum asianum</name>
    <dbReference type="NCBI Taxonomy" id="702518"/>
    <lineage>
        <taxon>Eukaryota</taxon>
        <taxon>Fungi</taxon>
        <taxon>Dikarya</taxon>
        <taxon>Ascomycota</taxon>
        <taxon>Pezizomycotina</taxon>
        <taxon>Sordariomycetes</taxon>
        <taxon>Hypocreomycetidae</taxon>
        <taxon>Glomerellales</taxon>
        <taxon>Glomerellaceae</taxon>
        <taxon>Colletotrichum</taxon>
        <taxon>Colletotrichum gloeosporioides species complex</taxon>
    </lineage>
</organism>
<dbReference type="Proteomes" id="UP000434172">
    <property type="component" value="Unassembled WGS sequence"/>
</dbReference>
<feature type="compositionally biased region" description="Polar residues" evidence="1">
    <location>
        <begin position="1"/>
        <end position="11"/>
    </location>
</feature>
<dbReference type="EMBL" id="WOWK01000004">
    <property type="protein sequence ID" value="KAF0331239.1"/>
    <property type="molecule type" value="Genomic_DNA"/>
</dbReference>
<dbReference type="AlphaFoldDB" id="A0A8H3ZSU5"/>
<evidence type="ECO:0000313" key="3">
    <source>
        <dbReference type="EMBL" id="KAF0331239.1"/>
    </source>
</evidence>
<feature type="domain" description="DUF6546" evidence="2">
    <location>
        <begin position="353"/>
        <end position="510"/>
    </location>
</feature>
<name>A0A8H3ZSU5_9PEZI</name>
<evidence type="ECO:0000259" key="2">
    <source>
        <dbReference type="Pfam" id="PF20183"/>
    </source>
</evidence>